<dbReference type="PANTHER" id="PTHR43284">
    <property type="entry name" value="ASPARAGINE SYNTHETASE (GLUTAMINE-HYDROLYZING)"/>
    <property type="match status" value="1"/>
</dbReference>
<evidence type="ECO:0000313" key="12">
    <source>
        <dbReference type="Proteomes" id="UP000694660"/>
    </source>
</evidence>
<dbReference type="PANTHER" id="PTHR43284:SF1">
    <property type="entry name" value="ASPARAGINE SYNTHETASE"/>
    <property type="match status" value="1"/>
</dbReference>
<keyword evidence="11" id="KW-0436">Ligase</keyword>
<dbReference type="InterPro" id="IPR017932">
    <property type="entry name" value="GATase_2_dom"/>
</dbReference>
<dbReference type="Gene3D" id="3.60.20.10">
    <property type="entry name" value="Glutamine Phosphoribosylpyrophosphate, subunit 1, domain 1"/>
    <property type="match status" value="1"/>
</dbReference>
<organism evidence="11 12">
    <name type="scientific">Denitromonas iodatirespirans</name>
    <dbReference type="NCBI Taxonomy" id="2795389"/>
    <lineage>
        <taxon>Bacteria</taxon>
        <taxon>Pseudomonadati</taxon>
        <taxon>Pseudomonadota</taxon>
        <taxon>Betaproteobacteria</taxon>
        <taxon>Rhodocyclales</taxon>
        <taxon>Zoogloeaceae</taxon>
        <taxon>Denitromonas</taxon>
    </lineage>
</organism>
<comment type="caution">
    <text evidence="11">The sequence shown here is derived from an EMBL/GenBank/DDBJ whole genome shotgun (WGS) entry which is preliminary data.</text>
</comment>
<dbReference type="InterPro" id="IPR001962">
    <property type="entry name" value="Asn_synthase"/>
</dbReference>
<evidence type="ECO:0000256" key="6">
    <source>
        <dbReference type="ARBA" id="ARBA00022962"/>
    </source>
</evidence>
<dbReference type="Gene3D" id="3.40.50.620">
    <property type="entry name" value="HUPs"/>
    <property type="match status" value="1"/>
</dbReference>
<feature type="binding site" evidence="8">
    <location>
        <position position="290"/>
    </location>
    <ligand>
        <name>ATP</name>
        <dbReference type="ChEBI" id="CHEBI:30616"/>
    </ligand>
</feature>
<dbReference type="InterPro" id="IPR033738">
    <property type="entry name" value="AsnB_N"/>
</dbReference>
<dbReference type="Pfam" id="PF00733">
    <property type="entry name" value="Asn_synthase"/>
    <property type="match status" value="1"/>
</dbReference>
<name>A0A944DC45_DENI1</name>
<dbReference type="InterPro" id="IPR014729">
    <property type="entry name" value="Rossmann-like_a/b/a_fold"/>
</dbReference>
<proteinExistence type="inferred from homology"/>
<dbReference type="SUPFAM" id="SSF56235">
    <property type="entry name" value="N-terminal nucleophile aminohydrolases (Ntn hydrolases)"/>
    <property type="match status" value="1"/>
</dbReference>
<comment type="similarity">
    <text evidence="2">Belongs to the asparagine synthetase family.</text>
</comment>
<evidence type="ECO:0000256" key="5">
    <source>
        <dbReference type="ARBA" id="ARBA00022840"/>
    </source>
</evidence>
<dbReference type="PROSITE" id="PS51278">
    <property type="entry name" value="GATASE_TYPE_2"/>
    <property type="match status" value="1"/>
</dbReference>
<dbReference type="CDD" id="cd01991">
    <property type="entry name" value="Asn_synthase_B_C"/>
    <property type="match status" value="1"/>
</dbReference>
<dbReference type="Proteomes" id="UP000694660">
    <property type="component" value="Unassembled WGS sequence"/>
</dbReference>
<dbReference type="GO" id="GO:0004066">
    <property type="term" value="F:asparagine synthase (glutamine-hydrolyzing) activity"/>
    <property type="evidence" value="ECO:0007669"/>
    <property type="project" value="UniProtKB-EC"/>
</dbReference>
<dbReference type="RefSeq" id="WP_214362261.1">
    <property type="nucleotide sequence ID" value="NZ_JAEKFT010000015.1"/>
</dbReference>
<feature type="domain" description="Glutamine amidotransferase type-2" evidence="10">
    <location>
        <begin position="1"/>
        <end position="212"/>
    </location>
</feature>
<evidence type="ECO:0000256" key="9">
    <source>
        <dbReference type="PIRSR" id="PIRSR001589-3"/>
    </source>
</evidence>
<dbReference type="InterPro" id="IPR051786">
    <property type="entry name" value="ASN_synthetase/amidase"/>
</dbReference>
<evidence type="ECO:0000256" key="8">
    <source>
        <dbReference type="PIRSR" id="PIRSR001589-2"/>
    </source>
</evidence>
<evidence type="ECO:0000256" key="2">
    <source>
        <dbReference type="ARBA" id="ARBA00005752"/>
    </source>
</evidence>
<sequence length="621" mass="68127">MIGLVGTDVGAIEAFDSWRDRLHHRGPDDAGTWRSTCGRVVLGHRRLSILDLSEAGHQPMVCASGRYTIVFNGEVYNFVELRRELEARGHVFNGSGDTEVVLAAFVQWGEACLSRFNGMFAFAVFDRGDASSPATLFLARDRAGKKPLYIARQGGALAFASELKAIPDRLRGGFSPDALNHYLALGYVPGSLCILEGVEKLPPAHAARYRLDNGAFETWRWWKLPRLEADEKVPVEQLVDEAEALLHDAVRLRLRSDVPVGVLLSGGLDSSLVVASAAHASSSPIKTFTIGFPGSRLDETGYAEIVARHFGTDHHVLPLPEPSLAVLDELAPMIDEPIADSSLLPAYLVSKLTVGHVKVALGGDGGDELFGGYGDYTTAMADAARFGWMPPVAFRLGARLAGSLAPGVRGRNRLSALRGGPFQSLVWGTPYFDATARRRLLSDDMLDALGDRLMAPELFRLGLFQTGQDPVDAMTRTHFGSILPDDFLVKVDRASMAVSLELRCPLLDMRLIEFCFGRVASRWKVQGREGRRLQKMLGERLLPRKLDIERKQGFSIPLNEWLRGADAQRTRHLASGLPRWFKPCEVEALRAGHANGRANGGRLFALMMLDLACRNLGQTRN</sequence>
<keyword evidence="4 8" id="KW-0547">Nucleotide-binding</keyword>
<dbReference type="NCBIfam" id="TIGR01536">
    <property type="entry name" value="asn_synth_AEB"/>
    <property type="match status" value="1"/>
</dbReference>
<dbReference type="EC" id="6.3.5.4" evidence="3"/>
<protein>
    <recommendedName>
        <fullName evidence="3">asparagine synthase (glutamine-hydrolyzing)</fullName>
        <ecNumber evidence="3">6.3.5.4</ecNumber>
    </recommendedName>
</protein>
<dbReference type="Pfam" id="PF13537">
    <property type="entry name" value="GATase_7"/>
    <property type="match status" value="1"/>
</dbReference>
<reference evidence="12" key="1">
    <citation type="journal article" date="2022" name="ISME J.">
        <title>Genetic and phylogenetic analysis of dissimilatory iodate-reducing bacteria identifies potential niches across the world's oceans.</title>
        <authorList>
            <person name="Reyes-Umana V."/>
            <person name="Henning Z."/>
            <person name="Lee K."/>
            <person name="Barnum T.P."/>
            <person name="Coates J.D."/>
        </authorList>
    </citation>
    <scope>NUCLEOTIDE SEQUENCE [LARGE SCALE GENOMIC DNA]</scope>
    <source>
        <strain evidence="12">IR12</strain>
    </source>
</reference>
<dbReference type="GO" id="GO:0005524">
    <property type="term" value="F:ATP binding"/>
    <property type="evidence" value="ECO:0007669"/>
    <property type="project" value="UniProtKB-KW"/>
</dbReference>
<comment type="pathway">
    <text evidence="1">Amino-acid biosynthesis; L-asparagine biosynthesis; L-asparagine from L-aspartate (L-Gln route): step 1/1.</text>
</comment>
<keyword evidence="12" id="KW-1185">Reference proteome</keyword>
<keyword evidence="5 8" id="KW-0067">ATP-binding</keyword>
<accession>A0A944DC45</accession>
<feature type="binding site" evidence="8">
    <location>
        <position position="97"/>
    </location>
    <ligand>
        <name>L-glutamine</name>
        <dbReference type="ChEBI" id="CHEBI:58359"/>
    </ligand>
</feature>
<dbReference type="EMBL" id="JAEKFT010000015">
    <property type="protein sequence ID" value="MBT0962316.1"/>
    <property type="molecule type" value="Genomic_DNA"/>
</dbReference>
<evidence type="ECO:0000259" key="10">
    <source>
        <dbReference type="PROSITE" id="PS51278"/>
    </source>
</evidence>
<dbReference type="PIRSF" id="PIRSF001589">
    <property type="entry name" value="Asn_synthetase_glu-h"/>
    <property type="match status" value="1"/>
</dbReference>
<evidence type="ECO:0000313" key="11">
    <source>
        <dbReference type="EMBL" id="MBT0962316.1"/>
    </source>
</evidence>
<evidence type="ECO:0000256" key="4">
    <source>
        <dbReference type="ARBA" id="ARBA00022741"/>
    </source>
</evidence>
<evidence type="ECO:0000256" key="1">
    <source>
        <dbReference type="ARBA" id="ARBA00005187"/>
    </source>
</evidence>
<dbReference type="InterPro" id="IPR006426">
    <property type="entry name" value="Asn_synth_AEB"/>
</dbReference>
<dbReference type="InterPro" id="IPR029055">
    <property type="entry name" value="Ntn_hydrolases_N"/>
</dbReference>
<dbReference type="GO" id="GO:0005829">
    <property type="term" value="C:cytosol"/>
    <property type="evidence" value="ECO:0007669"/>
    <property type="project" value="TreeGrafter"/>
</dbReference>
<evidence type="ECO:0000256" key="3">
    <source>
        <dbReference type="ARBA" id="ARBA00012737"/>
    </source>
</evidence>
<dbReference type="CDD" id="cd00712">
    <property type="entry name" value="AsnB"/>
    <property type="match status" value="1"/>
</dbReference>
<dbReference type="AlphaFoldDB" id="A0A944DC45"/>
<dbReference type="GO" id="GO:0006529">
    <property type="term" value="P:asparagine biosynthetic process"/>
    <property type="evidence" value="ECO:0007669"/>
    <property type="project" value="InterPro"/>
</dbReference>
<feature type="binding site" evidence="8">
    <location>
        <position position="263"/>
    </location>
    <ligand>
        <name>ATP</name>
        <dbReference type="ChEBI" id="CHEBI:30616"/>
    </ligand>
</feature>
<evidence type="ECO:0000256" key="7">
    <source>
        <dbReference type="ARBA" id="ARBA00048741"/>
    </source>
</evidence>
<dbReference type="SUPFAM" id="SSF52402">
    <property type="entry name" value="Adenine nucleotide alpha hydrolases-like"/>
    <property type="match status" value="1"/>
</dbReference>
<feature type="site" description="Important for beta-aspartyl-AMP intermediate formation" evidence="9">
    <location>
        <position position="364"/>
    </location>
</feature>
<comment type="catalytic activity">
    <reaction evidence="7">
        <text>L-aspartate + L-glutamine + ATP + H2O = L-asparagine + L-glutamate + AMP + diphosphate + H(+)</text>
        <dbReference type="Rhea" id="RHEA:12228"/>
        <dbReference type="ChEBI" id="CHEBI:15377"/>
        <dbReference type="ChEBI" id="CHEBI:15378"/>
        <dbReference type="ChEBI" id="CHEBI:29985"/>
        <dbReference type="ChEBI" id="CHEBI:29991"/>
        <dbReference type="ChEBI" id="CHEBI:30616"/>
        <dbReference type="ChEBI" id="CHEBI:33019"/>
        <dbReference type="ChEBI" id="CHEBI:58048"/>
        <dbReference type="ChEBI" id="CHEBI:58359"/>
        <dbReference type="ChEBI" id="CHEBI:456215"/>
        <dbReference type="EC" id="6.3.5.4"/>
    </reaction>
</comment>
<keyword evidence="6" id="KW-0315">Glutamine amidotransferase</keyword>
<gene>
    <name evidence="11" type="primary">asnB</name>
    <name evidence="11" type="ORF">I8J34_14140</name>
</gene>